<name>A0ABV2PFZ8_9BACI</name>
<comment type="caution">
    <text evidence="2">The sequence shown here is derived from an EMBL/GenBank/DDBJ whole genome shotgun (WGS) entry which is preliminary data.</text>
</comment>
<dbReference type="Pfam" id="PF00563">
    <property type="entry name" value="EAL"/>
    <property type="match status" value="1"/>
</dbReference>
<dbReference type="EMBL" id="JBEPSB010000003">
    <property type="protein sequence ID" value="MET4559873.1"/>
    <property type="molecule type" value="Genomic_DNA"/>
</dbReference>
<gene>
    <name evidence="2" type="ORF">ABIA69_001016</name>
</gene>
<protein>
    <submittedName>
        <fullName evidence="2">EAL domain-containing protein (Putative c-di-GMP-specific phosphodiesterase class I)</fullName>
    </submittedName>
</protein>
<dbReference type="Proteomes" id="UP001549363">
    <property type="component" value="Unassembled WGS sequence"/>
</dbReference>
<dbReference type="SUPFAM" id="SSF141868">
    <property type="entry name" value="EAL domain-like"/>
    <property type="match status" value="1"/>
</dbReference>
<keyword evidence="3" id="KW-1185">Reference proteome</keyword>
<dbReference type="Gene3D" id="3.20.20.450">
    <property type="entry name" value="EAL domain"/>
    <property type="match status" value="1"/>
</dbReference>
<dbReference type="InterPro" id="IPR001633">
    <property type="entry name" value="EAL_dom"/>
</dbReference>
<proteinExistence type="predicted"/>
<sequence length="74" mass="8578">MTSATAEKTIIESIINLVHKLGHDVVAEGVETKEQYNLLKEWNCDFVQEYYFSRPVSEDKLVELLMEEKNSTNQ</sequence>
<dbReference type="PROSITE" id="PS50883">
    <property type="entry name" value="EAL"/>
    <property type="match status" value="1"/>
</dbReference>
<dbReference type="InterPro" id="IPR050706">
    <property type="entry name" value="Cyclic-di-GMP_PDE-like"/>
</dbReference>
<evidence type="ECO:0000259" key="1">
    <source>
        <dbReference type="PROSITE" id="PS50883"/>
    </source>
</evidence>
<reference evidence="2 3" key="1">
    <citation type="submission" date="2024-06" db="EMBL/GenBank/DDBJ databases">
        <title>Sorghum-associated microbial communities from plants grown in Nebraska, USA.</title>
        <authorList>
            <person name="Schachtman D."/>
        </authorList>
    </citation>
    <scope>NUCLEOTIDE SEQUENCE [LARGE SCALE GENOMIC DNA]</scope>
    <source>
        <strain evidence="2 3">736</strain>
    </source>
</reference>
<accession>A0ABV2PFZ8</accession>
<organism evidence="2 3">
    <name type="scientific">Lysinibacillus parviboronicapiens</name>
    <dbReference type="NCBI Taxonomy" id="436516"/>
    <lineage>
        <taxon>Bacteria</taxon>
        <taxon>Bacillati</taxon>
        <taxon>Bacillota</taxon>
        <taxon>Bacilli</taxon>
        <taxon>Bacillales</taxon>
        <taxon>Bacillaceae</taxon>
        <taxon>Lysinibacillus</taxon>
    </lineage>
</organism>
<dbReference type="PANTHER" id="PTHR33121:SF71">
    <property type="entry name" value="OXYGEN SENSOR PROTEIN DOSP"/>
    <property type="match status" value="1"/>
</dbReference>
<evidence type="ECO:0000313" key="3">
    <source>
        <dbReference type="Proteomes" id="UP001549363"/>
    </source>
</evidence>
<evidence type="ECO:0000313" key="2">
    <source>
        <dbReference type="EMBL" id="MET4559873.1"/>
    </source>
</evidence>
<feature type="domain" description="EAL" evidence="1">
    <location>
        <begin position="1"/>
        <end position="69"/>
    </location>
</feature>
<dbReference type="PANTHER" id="PTHR33121">
    <property type="entry name" value="CYCLIC DI-GMP PHOSPHODIESTERASE PDEF"/>
    <property type="match status" value="1"/>
</dbReference>
<dbReference type="InterPro" id="IPR035919">
    <property type="entry name" value="EAL_sf"/>
</dbReference>